<comment type="caution">
    <text evidence="1">The sequence shown here is derived from an EMBL/GenBank/DDBJ whole genome shotgun (WGS) entry which is preliminary data.</text>
</comment>
<dbReference type="RefSeq" id="WP_186889427.1">
    <property type="nucleotide sequence ID" value="NZ_JACOFU010000001.1"/>
</dbReference>
<dbReference type="InterPro" id="IPR021853">
    <property type="entry name" value="DUF3460"/>
</dbReference>
<dbReference type="Proteomes" id="UP000643610">
    <property type="component" value="Unassembled WGS sequence"/>
</dbReference>
<evidence type="ECO:0000313" key="1">
    <source>
        <dbReference type="EMBL" id="MBC3830413.1"/>
    </source>
</evidence>
<sequence length="69" mass="8064">MKFSKQFSLYQSEATQFINGLKEANPTMEQGQRDGRALLWDKTPVDLDNQRRAAEARVNQQPYVYQNKN</sequence>
<dbReference type="EMBL" id="JACOFU010000001">
    <property type="protein sequence ID" value="MBC3830413.1"/>
    <property type="molecule type" value="Genomic_DNA"/>
</dbReference>
<accession>A0ABR6XLL5</accession>
<protein>
    <submittedName>
        <fullName evidence="1">DUF3460 family protein</fullName>
    </submittedName>
</protein>
<keyword evidence="2" id="KW-1185">Reference proteome</keyword>
<proteinExistence type="predicted"/>
<organism evidence="1 2">
    <name type="scientific">Undibacterium amnicola</name>
    <dbReference type="NCBI Taxonomy" id="1834038"/>
    <lineage>
        <taxon>Bacteria</taxon>
        <taxon>Pseudomonadati</taxon>
        <taxon>Pseudomonadota</taxon>
        <taxon>Betaproteobacteria</taxon>
        <taxon>Burkholderiales</taxon>
        <taxon>Oxalobacteraceae</taxon>
        <taxon>Undibacterium</taxon>
    </lineage>
</organism>
<evidence type="ECO:0000313" key="2">
    <source>
        <dbReference type="Proteomes" id="UP000643610"/>
    </source>
</evidence>
<reference evidence="1 2" key="1">
    <citation type="submission" date="2020-08" db="EMBL/GenBank/DDBJ databases">
        <title>Novel species isolated from subtropical streams in China.</title>
        <authorList>
            <person name="Lu H."/>
        </authorList>
    </citation>
    <scope>NUCLEOTIDE SEQUENCE [LARGE SCALE GENOMIC DNA]</scope>
    <source>
        <strain evidence="1 2">KCTC 52442</strain>
    </source>
</reference>
<dbReference type="Pfam" id="PF11943">
    <property type="entry name" value="DUF3460"/>
    <property type="match status" value="1"/>
</dbReference>
<gene>
    <name evidence="1" type="ORF">H8K33_02730</name>
</gene>
<name>A0ABR6XLL5_9BURK</name>